<dbReference type="HOGENOM" id="CLU_086503_3_2_2"/>
<evidence type="ECO:0000256" key="1">
    <source>
        <dbReference type="ARBA" id="ARBA00022679"/>
    </source>
</evidence>
<accession>L0HHW3</accession>
<dbReference type="CDD" id="cd04301">
    <property type="entry name" value="NAT_SF"/>
    <property type="match status" value="1"/>
</dbReference>
<dbReference type="GO" id="GO:0008080">
    <property type="term" value="F:N-acetyltransferase activity"/>
    <property type="evidence" value="ECO:0007669"/>
    <property type="project" value="InterPro"/>
</dbReference>
<dbReference type="InterPro" id="IPR000182">
    <property type="entry name" value="GNAT_dom"/>
</dbReference>
<proteinExistence type="predicted"/>
<dbReference type="Gene3D" id="3.40.630.30">
    <property type="match status" value="1"/>
</dbReference>
<feature type="domain" description="N-acetyltransferase" evidence="3">
    <location>
        <begin position="8"/>
        <end position="143"/>
    </location>
</feature>
<evidence type="ECO:0000313" key="4">
    <source>
        <dbReference type="EMBL" id="AGB03620.1"/>
    </source>
</evidence>
<protein>
    <submittedName>
        <fullName evidence="4">Acetyltransferase</fullName>
    </submittedName>
</protein>
<dbReference type="OrthoDB" id="87545at2157"/>
<reference evidence="4 5" key="2">
    <citation type="journal article" date="2014" name="Genome Announc.">
        <title>Complete Genome Sequence of Methanoregula formicica SMSPT, a Mesophilic Hydrogenotrophic Methanogen Isolated from a Methanogenic Upflow Anaerobic Sludge Blanket Reactor.</title>
        <authorList>
            <person name="Yamamoto K."/>
            <person name="Tamaki H."/>
            <person name="Cadillo-Quiroz H."/>
            <person name="Imachi H."/>
            <person name="Kyrpides N."/>
            <person name="Woyke T."/>
            <person name="Goodwin L."/>
            <person name="Zinder S.H."/>
            <person name="Kamagata Y."/>
            <person name="Liu W.T."/>
        </authorList>
    </citation>
    <scope>NUCLEOTIDE SEQUENCE [LARGE SCALE GENOMIC DNA]</scope>
    <source>
        <strain evidence="5">DSM 22288 / NBRC 105244 / SMSP</strain>
    </source>
</reference>
<evidence type="ECO:0000259" key="3">
    <source>
        <dbReference type="PROSITE" id="PS51186"/>
    </source>
</evidence>
<dbReference type="RefSeq" id="WP_015286582.1">
    <property type="nucleotide sequence ID" value="NC_019943.1"/>
</dbReference>
<evidence type="ECO:0000256" key="2">
    <source>
        <dbReference type="ARBA" id="ARBA00023315"/>
    </source>
</evidence>
<organism evidence="4 5">
    <name type="scientific">Methanoregula formicica (strain DSM 22288 / NBRC 105244 / SMSP)</name>
    <dbReference type="NCBI Taxonomy" id="593750"/>
    <lineage>
        <taxon>Archaea</taxon>
        <taxon>Methanobacteriati</taxon>
        <taxon>Methanobacteriota</taxon>
        <taxon>Stenosarchaea group</taxon>
        <taxon>Methanomicrobia</taxon>
        <taxon>Methanomicrobiales</taxon>
        <taxon>Methanoregulaceae</taxon>
        <taxon>Methanoregula</taxon>
    </lineage>
</organism>
<dbReference type="KEGG" id="mfo:Metfor_2628"/>
<dbReference type="PANTHER" id="PTHR43626">
    <property type="entry name" value="ACYL-COA N-ACYLTRANSFERASE"/>
    <property type="match status" value="1"/>
</dbReference>
<dbReference type="InParanoid" id="L0HHW3"/>
<dbReference type="SUPFAM" id="SSF55729">
    <property type="entry name" value="Acyl-CoA N-acyltransferases (Nat)"/>
    <property type="match status" value="1"/>
</dbReference>
<reference evidence="5" key="1">
    <citation type="submission" date="2011-12" db="EMBL/GenBank/DDBJ databases">
        <title>Complete sequence of Methanoregula formicicum SMSP.</title>
        <authorList>
            <person name="Lucas S."/>
            <person name="Han J."/>
            <person name="Lapidus A."/>
            <person name="Cheng J.-F."/>
            <person name="Goodwin L."/>
            <person name="Pitluck S."/>
            <person name="Peters L."/>
            <person name="Ovchinnikova G."/>
            <person name="Teshima H."/>
            <person name="Detter J.C."/>
            <person name="Han C."/>
            <person name="Tapia R."/>
            <person name="Land M."/>
            <person name="Hauser L."/>
            <person name="Kyrpides N."/>
            <person name="Ivanova N."/>
            <person name="Pagani I."/>
            <person name="Imachi H."/>
            <person name="Tamaki H."/>
            <person name="Sekiguchi Y."/>
            <person name="Kamagata Y."/>
            <person name="Cadillo-Quiroz H."/>
            <person name="Zinder S."/>
            <person name="Liu W.-T."/>
            <person name="Woyke T."/>
        </authorList>
    </citation>
    <scope>NUCLEOTIDE SEQUENCE [LARGE SCALE GENOMIC DNA]</scope>
    <source>
        <strain evidence="5">DSM 22288 / NBRC 105244 / SMSP</strain>
    </source>
</reference>
<dbReference type="Proteomes" id="UP000010824">
    <property type="component" value="Chromosome"/>
</dbReference>
<name>L0HHW3_METFS</name>
<dbReference type="STRING" id="593750.Metfor_2628"/>
<dbReference type="PANTHER" id="PTHR43626:SF4">
    <property type="entry name" value="GCN5-RELATED N-ACETYLTRANSFERASE 2, CHLOROPLASTIC"/>
    <property type="match status" value="1"/>
</dbReference>
<keyword evidence="1 4" id="KW-0808">Transferase</keyword>
<dbReference type="Pfam" id="PF00583">
    <property type="entry name" value="Acetyltransf_1"/>
    <property type="match status" value="1"/>
</dbReference>
<dbReference type="InterPro" id="IPR045039">
    <property type="entry name" value="NSI-like"/>
</dbReference>
<evidence type="ECO:0000313" key="5">
    <source>
        <dbReference type="Proteomes" id="UP000010824"/>
    </source>
</evidence>
<dbReference type="EMBL" id="CP003167">
    <property type="protein sequence ID" value="AGB03620.1"/>
    <property type="molecule type" value="Genomic_DNA"/>
</dbReference>
<keyword evidence="2" id="KW-0012">Acyltransferase</keyword>
<dbReference type="eggNOG" id="arCOG00839">
    <property type="taxonomic scope" value="Archaea"/>
</dbReference>
<sequence length="143" mass="15935">MTVQRDGIVVRLVETWDPDEIVHLYQAGGWWKDDFDPATLPELIKKSFAFAVAIDQQTGRAVGMGRVISDGISDGYIQDLVVLPACRNRGIGKEIVATLVRKCTESGISWIGLVAEPDTEMFYRPLGFHRMEGHVPLLWQGGH</sequence>
<dbReference type="PROSITE" id="PS51186">
    <property type="entry name" value="GNAT"/>
    <property type="match status" value="1"/>
</dbReference>
<dbReference type="GeneID" id="14308411"/>
<dbReference type="InterPro" id="IPR016181">
    <property type="entry name" value="Acyl_CoA_acyltransferase"/>
</dbReference>
<dbReference type="GO" id="GO:0005737">
    <property type="term" value="C:cytoplasm"/>
    <property type="evidence" value="ECO:0007669"/>
    <property type="project" value="TreeGrafter"/>
</dbReference>
<keyword evidence="5" id="KW-1185">Reference proteome</keyword>
<dbReference type="AlphaFoldDB" id="L0HHW3"/>
<gene>
    <name evidence="4" type="ordered locus">Metfor_2628</name>
</gene>